<feature type="non-terminal residue" evidence="2">
    <location>
        <position position="161"/>
    </location>
</feature>
<feature type="compositionally biased region" description="Low complexity" evidence="1">
    <location>
        <begin position="74"/>
        <end position="93"/>
    </location>
</feature>
<gene>
    <name evidence="2" type="ORF">G352_25152</name>
</gene>
<evidence type="ECO:0000256" key="1">
    <source>
        <dbReference type="SAM" id="MobiDB-lite"/>
    </source>
</evidence>
<evidence type="ECO:0000313" key="3">
    <source>
        <dbReference type="Proteomes" id="UP000011731"/>
    </source>
</evidence>
<proteinExistence type="predicted"/>
<accession>M2YAH9</accession>
<sequence>MPTPAAAASAYRGTAQATHFCVSRSRPAPGTCTIAHSPACSPGPVAARAGPSTATAASAVSTPSTGLRRRRHSAGTPHATTSSSAAVPTSAHTVARDAGTASAFQMPPSPATLPSVPSAGSARAAKARTPAGSDPSPAPPDTAVATSHGAATAPASATAPA</sequence>
<feature type="compositionally biased region" description="Low complexity" evidence="1">
    <location>
        <begin position="129"/>
        <end position="161"/>
    </location>
</feature>
<comment type="caution">
    <text evidence="2">The sequence shown here is derived from an EMBL/GenBank/DDBJ whole genome shotgun (WGS) entry which is preliminary data.</text>
</comment>
<dbReference type="AlphaFoldDB" id="M2YAH9"/>
<keyword evidence="3" id="KW-1185">Reference proteome</keyword>
<name>M2YAH9_9NOCA</name>
<feature type="compositionally biased region" description="Low complexity" evidence="1">
    <location>
        <begin position="45"/>
        <end position="66"/>
    </location>
</feature>
<evidence type="ECO:0000313" key="2">
    <source>
        <dbReference type="EMBL" id="EME51912.1"/>
    </source>
</evidence>
<organism evidence="2 3">
    <name type="scientific">Rhodococcus ruber BKS 20-38</name>
    <dbReference type="NCBI Taxonomy" id="1278076"/>
    <lineage>
        <taxon>Bacteria</taxon>
        <taxon>Bacillati</taxon>
        <taxon>Actinomycetota</taxon>
        <taxon>Actinomycetes</taxon>
        <taxon>Mycobacteriales</taxon>
        <taxon>Nocardiaceae</taxon>
        <taxon>Rhodococcus</taxon>
    </lineage>
</organism>
<dbReference type="Proteomes" id="UP000011731">
    <property type="component" value="Unassembled WGS sequence"/>
</dbReference>
<reference evidence="2 3" key="1">
    <citation type="journal article" date="2013" name="Genome Announc.">
        <title>Draft Genome Sequence of Rhodococcus ruber Strain BKS 20-38.</title>
        <authorList>
            <person name="Bala M."/>
            <person name="Kumar S."/>
            <person name="Raghava G.P."/>
            <person name="Mayilraj S."/>
        </authorList>
    </citation>
    <scope>NUCLEOTIDE SEQUENCE [LARGE SCALE GENOMIC DNA]</scope>
    <source>
        <strain evidence="2 3">BKS 20-38</strain>
    </source>
</reference>
<protein>
    <submittedName>
        <fullName evidence="2">Uncharacterized protein</fullName>
    </submittedName>
</protein>
<feature type="region of interest" description="Disordered" evidence="1">
    <location>
        <begin position="44"/>
        <end position="161"/>
    </location>
</feature>
<dbReference type="EMBL" id="AOEX01000099">
    <property type="protein sequence ID" value="EME51912.1"/>
    <property type="molecule type" value="Genomic_DNA"/>
</dbReference>